<sequence>MNKYLIIIIFSIFYYAADAQLYIGPNVGIDYNSIKFGEKEYSDIIDRNPSIGYHAGISALFEFNKTVSVTAKLLYANKSRDVKLSATGLRIEERYGFIEFPLVLRYAIYRNPAWYYIGAGGHISYWLNGSGTFSEGELEDNGPVDFNTQFDALGNEFGVMYYPEPNRLFAGVTFVAGSMFHTFYGQRIMIEAQLSLTQTFFSNESEGNDTKLLTFYDRTRVSPLAAGISISYLFDAKFGKAKKGKSTKKESNRRKRR</sequence>
<dbReference type="EMBL" id="CP028923">
    <property type="protein sequence ID" value="QCK15551.1"/>
    <property type="molecule type" value="Genomic_DNA"/>
</dbReference>
<evidence type="ECO:0000259" key="1">
    <source>
        <dbReference type="Pfam" id="PF13568"/>
    </source>
</evidence>
<feature type="domain" description="Outer membrane protein beta-barrel" evidence="1">
    <location>
        <begin position="21"/>
        <end position="174"/>
    </location>
</feature>
<name>A0A4D7JIZ2_9BACT</name>
<gene>
    <name evidence="2" type="ORF">DCC35_12735</name>
</gene>
<organism evidence="2 3">
    <name type="scientific">Mangrovivirga cuniculi</name>
    <dbReference type="NCBI Taxonomy" id="2715131"/>
    <lineage>
        <taxon>Bacteria</taxon>
        <taxon>Pseudomonadati</taxon>
        <taxon>Bacteroidota</taxon>
        <taxon>Cytophagia</taxon>
        <taxon>Cytophagales</taxon>
        <taxon>Mangrovivirgaceae</taxon>
        <taxon>Mangrovivirga</taxon>
    </lineage>
</organism>
<keyword evidence="3" id="KW-1185">Reference proteome</keyword>
<reference evidence="2 3" key="1">
    <citation type="submission" date="2018-04" db="EMBL/GenBank/DDBJ databases">
        <title>Complete genome uncultured novel isolate.</title>
        <authorList>
            <person name="Merlino G."/>
        </authorList>
    </citation>
    <scope>NUCLEOTIDE SEQUENCE [LARGE SCALE GENOMIC DNA]</scope>
    <source>
        <strain evidence="3">R1DC9</strain>
    </source>
</reference>
<dbReference type="Pfam" id="PF13568">
    <property type="entry name" value="OMP_b-brl_2"/>
    <property type="match status" value="1"/>
</dbReference>
<dbReference type="InterPro" id="IPR025665">
    <property type="entry name" value="Beta-barrel_OMP_2"/>
</dbReference>
<proteinExistence type="predicted"/>
<protein>
    <recommendedName>
        <fullName evidence="1">Outer membrane protein beta-barrel domain-containing protein</fullName>
    </recommendedName>
</protein>
<evidence type="ECO:0000313" key="2">
    <source>
        <dbReference type="EMBL" id="QCK15551.1"/>
    </source>
</evidence>
<dbReference type="AlphaFoldDB" id="A0A4D7JIZ2"/>
<evidence type="ECO:0000313" key="3">
    <source>
        <dbReference type="Proteomes" id="UP000298616"/>
    </source>
</evidence>
<dbReference type="KEGG" id="fpf:DCC35_12735"/>
<dbReference type="RefSeq" id="WP_137091146.1">
    <property type="nucleotide sequence ID" value="NZ_CP028923.1"/>
</dbReference>
<dbReference type="Proteomes" id="UP000298616">
    <property type="component" value="Chromosome"/>
</dbReference>
<dbReference type="OrthoDB" id="1011633at2"/>
<accession>A0A4D7JIZ2</accession>